<sequence length="154" mass="17273">MPLHFSSGKNINRLDVPQEQVPEVILPHSSRSYVEQTAQQDEVVDIPVDSMETQVLDNDVVQLQDHNGVVANDLGRNRSGREIRQPVRYTLLGESYDKIPEEPTSEPVNYDQALHDKDTDKGVATMKSEMGSMYSNQVWDLVEPPDGVKPIGCK</sequence>
<dbReference type="Proteomes" id="UP000790787">
    <property type="component" value="Chromosome 24"/>
</dbReference>
<reference evidence="1" key="1">
    <citation type="journal article" date="2014" name="Nat. Commun.">
        <title>The tobacco genome sequence and its comparison with those of tomato and potato.</title>
        <authorList>
            <person name="Sierro N."/>
            <person name="Battey J.N."/>
            <person name="Ouadi S."/>
            <person name="Bakaher N."/>
            <person name="Bovet L."/>
            <person name="Willig A."/>
            <person name="Goepfert S."/>
            <person name="Peitsch M.C."/>
            <person name="Ivanov N.V."/>
        </authorList>
    </citation>
    <scope>NUCLEOTIDE SEQUENCE [LARGE SCALE GENOMIC DNA]</scope>
</reference>
<proteinExistence type="predicted"/>
<accession>A0AC58U248</accession>
<name>A0AC58U248_TOBAC</name>
<gene>
    <name evidence="2" type="primary">LOC142178096</name>
</gene>
<evidence type="ECO:0000313" key="1">
    <source>
        <dbReference type="Proteomes" id="UP000790787"/>
    </source>
</evidence>
<reference evidence="2" key="2">
    <citation type="submission" date="2025-08" db="UniProtKB">
        <authorList>
            <consortium name="RefSeq"/>
        </authorList>
    </citation>
    <scope>IDENTIFICATION</scope>
    <source>
        <tissue evidence="2">Leaf</tissue>
    </source>
</reference>
<protein>
    <submittedName>
        <fullName evidence="2">Uncharacterized protein LOC142178096</fullName>
    </submittedName>
</protein>
<organism evidence="1 2">
    <name type="scientific">Nicotiana tabacum</name>
    <name type="common">Common tobacco</name>
    <dbReference type="NCBI Taxonomy" id="4097"/>
    <lineage>
        <taxon>Eukaryota</taxon>
        <taxon>Viridiplantae</taxon>
        <taxon>Streptophyta</taxon>
        <taxon>Embryophyta</taxon>
        <taxon>Tracheophyta</taxon>
        <taxon>Spermatophyta</taxon>
        <taxon>Magnoliopsida</taxon>
        <taxon>eudicotyledons</taxon>
        <taxon>Gunneridae</taxon>
        <taxon>Pentapetalae</taxon>
        <taxon>asterids</taxon>
        <taxon>lamiids</taxon>
        <taxon>Solanales</taxon>
        <taxon>Solanaceae</taxon>
        <taxon>Nicotianoideae</taxon>
        <taxon>Nicotianeae</taxon>
        <taxon>Nicotiana</taxon>
    </lineage>
</organism>
<evidence type="ECO:0000313" key="2">
    <source>
        <dbReference type="RefSeq" id="XP_075103525.1"/>
    </source>
</evidence>
<dbReference type="RefSeq" id="XP_075103525.1">
    <property type="nucleotide sequence ID" value="XM_075247424.1"/>
</dbReference>
<keyword evidence="1" id="KW-1185">Reference proteome</keyword>